<reference evidence="2 3" key="1">
    <citation type="journal article" date="2018" name="PLoS Pathog.">
        <title>Evolution of structural diversity of trichothecenes, a family of toxins produced by plant pathogenic and entomopathogenic fungi.</title>
        <authorList>
            <person name="Proctor R.H."/>
            <person name="McCormick S.P."/>
            <person name="Kim H.S."/>
            <person name="Cardoza R.E."/>
            <person name="Stanley A.M."/>
            <person name="Lindo L."/>
            <person name="Kelly A."/>
            <person name="Brown D.W."/>
            <person name="Lee T."/>
            <person name="Vaughan M.M."/>
            <person name="Alexander N.J."/>
            <person name="Busman M."/>
            <person name="Gutierrez S."/>
        </authorList>
    </citation>
    <scope>NUCLEOTIDE SEQUENCE [LARGE SCALE GENOMIC DNA]</scope>
    <source>
        <strain evidence="2 3">NRRL 20695</strain>
    </source>
</reference>
<sequence length="672" mass="75378">MVASSPTCNSSDQELEPYVYTTLIKGQIRVLELSPADQEADQLRGRLLVKDLKDLPPRRKPFSSDLAEPIDPTKHVCFEALSYVWGEGGFTESLVTPSGFIPVTPSLASILRRLRHSEHPRLYWADGVCINQNDVAEKEIQVPLMGIIYSSAVRVLCDVCGENGDFDLLLDTMELYWKKNIRRGFELSQGLSMTLSKETSAAIFGVQLPTEEEADAIEDFEMEDLPGEFLRFISSPWFHRLWILQEFVLGRDVTMIFGRRHLPWGQLWASTVCYLGADMPWDSLDIVKPENRTKLTSLNSICFIRSCRVVSPDTDHGREFLKATKVVMGGADLNQAQFPMSLIAGCFKQCTVPRDRYFAILGLINEDSHEEVEKLQVDYTSPIRDITMRFWKRALQLSSGGELILIAGLTNKSEGYPSWLRDITVPSPLNGIWQSGPLSNAWHKTGGDLGTWSPAFSDNDPNKMTVQAYLIDEVAEVSSTAPADDFYLEAMVIWLESAIAFFTSENHTDKSHRNLRYPSTGESIQDAVIKTVCGFNSQSASGDTFTSIHEACQSLISITASYPDKGEDMIEAIYDNFEDSADIFTDLFTRVFSMRGLRFSRTEKGMFAMLPKEVRVGDSIWAVKGCRLPIILRPSLEDVGSFEIVGCGYLYGVMSGEVMEIPGFTWEDISLR</sequence>
<dbReference type="InterPro" id="IPR010730">
    <property type="entry name" value="HET"/>
</dbReference>
<gene>
    <name evidence="2" type="ORF">FLONG3_3039</name>
</gene>
<dbReference type="PANTHER" id="PTHR24148:SF73">
    <property type="entry name" value="HET DOMAIN PROTEIN (AFU_ORTHOLOGUE AFUA_8G01020)"/>
    <property type="match status" value="1"/>
</dbReference>
<accession>A0A395T2D9</accession>
<proteinExistence type="predicted"/>
<dbReference type="EMBL" id="PXOG01000057">
    <property type="protein sequence ID" value="RGP78840.1"/>
    <property type="molecule type" value="Genomic_DNA"/>
</dbReference>
<keyword evidence="3" id="KW-1185">Reference proteome</keyword>
<feature type="domain" description="Heterokaryon incompatibility" evidence="1">
    <location>
        <begin position="78"/>
        <end position="246"/>
    </location>
</feature>
<evidence type="ECO:0000313" key="2">
    <source>
        <dbReference type="EMBL" id="RGP78840.1"/>
    </source>
</evidence>
<dbReference type="InterPro" id="IPR052895">
    <property type="entry name" value="HetReg/Transcr_Mod"/>
</dbReference>
<name>A0A395T2D9_9HYPO</name>
<dbReference type="Pfam" id="PF06985">
    <property type="entry name" value="HET"/>
    <property type="match status" value="1"/>
</dbReference>
<dbReference type="Pfam" id="PF26639">
    <property type="entry name" value="Het-6_barrel"/>
    <property type="match status" value="1"/>
</dbReference>
<dbReference type="Proteomes" id="UP000266234">
    <property type="component" value="Unassembled WGS sequence"/>
</dbReference>
<dbReference type="OrthoDB" id="1262810at2759"/>
<dbReference type="AlphaFoldDB" id="A0A395T2D9"/>
<dbReference type="PANTHER" id="PTHR24148">
    <property type="entry name" value="ANKYRIN REPEAT DOMAIN-CONTAINING PROTEIN 39 HOMOLOG-RELATED"/>
    <property type="match status" value="1"/>
</dbReference>
<organism evidence="2 3">
    <name type="scientific">Fusarium longipes</name>
    <dbReference type="NCBI Taxonomy" id="694270"/>
    <lineage>
        <taxon>Eukaryota</taxon>
        <taxon>Fungi</taxon>
        <taxon>Dikarya</taxon>
        <taxon>Ascomycota</taxon>
        <taxon>Pezizomycotina</taxon>
        <taxon>Sordariomycetes</taxon>
        <taxon>Hypocreomycetidae</taxon>
        <taxon>Hypocreales</taxon>
        <taxon>Nectriaceae</taxon>
        <taxon>Fusarium</taxon>
    </lineage>
</organism>
<evidence type="ECO:0000259" key="1">
    <source>
        <dbReference type="Pfam" id="PF06985"/>
    </source>
</evidence>
<protein>
    <submittedName>
        <fullName evidence="2">Heterokaryon incompatibility protein</fullName>
    </submittedName>
</protein>
<comment type="caution">
    <text evidence="2">The sequence shown here is derived from an EMBL/GenBank/DDBJ whole genome shotgun (WGS) entry which is preliminary data.</text>
</comment>
<dbReference type="STRING" id="694270.A0A395T2D9"/>
<evidence type="ECO:0000313" key="3">
    <source>
        <dbReference type="Proteomes" id="UP000266234"/>
    </source>
</evidence>